<organism evidence="1 2">
    <name type="scientific">Lepidopterella palustris CBS 459.81</name>
    <dbReference type="NCBI Taxonomy" id="1314670"/>
    <lineage>
        <taxon>Eukaryota</taxon>
        <taxon>Fungi</taxon>
        <taxon>Dikarya</taxon>
        <taxon>Ascomycota</taxon>
        <taxon>Pezizomycotina</taxon>
        <taxon>Dothideomycetes</taxon>
        <taxon>Pleosporomycetidae</taxon>
        <taxon>Mytilinidiales</taxon>
        <taxon>Argynnaceae</taxon>
        <taxon>Lepidopterella</taxon>
    </lineage>
</organism>
<protein>
    <submittedName>
        <fullName evidence="1">Uncharacterized protein</fullName>
    </submittedName>
</protein>
<reference evidence="1 2" key="1">
    <citation type="journal article" date="2016" name="Nat. Commun.">
        <title>Ectomycorrhizal ecology is imprinted in the genome of the dominant symbiotic fungus Cenococcum geophilum.</title>
        <authorList>
            <consortium name="DOE Joint Genome Institute"/>
            <person name="Peter M."/>
            <person name="Kohler A."/>
            <person name="Ohm R.A."/>
            <person name="Kuo A."/>
            <person name="Krutzmann J."/>
            <person name="Morin E."/>
            <person name="Arend M."/>
            <person name="Barry K.W."/>
            <person name="Binder M."/>
            <person name="Choi C."/>
            <person name="Clum A."/>
            <person name="Copeland A."/>
            <person name="Grisel N."/>
            <person name="Haridas S."/>
            <person name="Kipfer T."/>
            <person name="LaButti K."/>
            <person name="Lindquist E."/>
            <person name="Lipzen A."/>
            <person name="Maire R."/>
            <person name="Meier B."/>
            <person name="Mihaltcheva S."/>
            <person name="Molinier V."/>
            <person name="Murat C."/>
            <person name="Poggeler S."/>
            <person name="Quandt C.A."/>
            <person name="Sperisen C."/>
            <person name="Tritt A."/>
            <person name="Tisserant E."/>
            <person name="Crous P.W."/>
            <person name="Henrissat B."/>
            <person name="Nehls U."/>
            <person name="Egli S."/>
            <person name="Spatafora J.W."/>
            <person name="Grigoriev I.V."/>
            <person name="Martin F.M."/>
        </authorList>
    </citation>
    <scope>NUCLEOTIDE SEQUENCE [LARGE SCALE GENOMIC DNA]</scope>
    <source>
        <strain evidence="1 2">CBS 459.81</strain>
    </source>
</reference>
<proteinExistence type="predicted"/>
<accession>A0A8E2EGU4</accession>
<evidence type="ECO:0000313" key="2">
    <source>
        <dbReference type="Proteomes" id="UP000250266"/>
    </source>
</evidence>
<evidence type="ECO:0000313" key="1">
    <source>
        <dbReference type="EMBL" id="OCK83746.1"/>
    </source>
</evidence>
<sequence>MRDLLLKRHLKPLARQLKLPHYNPYLFQHLRLHAQWWCFRSRRRHPCILVEHGYRVPGLDGLDDAQKLINSV</sequence>
<gene>
    <name evidence="1" type="ORF">K432DRAFT_379219</name>
</gene>
<dbReference type="AlphaFoldDB" id="A0A8E2EGU4"/>
<name>A0A8E2EGU4_9PEZI</name>
<keyword evidence="2" id="KW-1185">Reference proteome</keyword>
<dbReference type="EMBL" id="KV744853">
    <property type="protein sequence ID" value="OCK83746.1"/>
    <property type="molecule type" value="Genomic_DNA"/>
</dbReference>
<dbReference type="Proteomes" id="UP000250266">
    <property type="component" value="Unassembled WGS sequence"/>
</dbReference>